<proteinExistence type="predicted"/>
<evidence type="ECO:0000256" key="2">
    <source>
        <dbReference type="SAM" id="Phobius"/>
    </source>
</evidence>
<protein>
    <submittedName>
        <fullName evidence="3">Uncharacterized protein</fullName>
    </submittedName>
</protein>
<organism evidence="3">
    <name type="scientific">Eutreptiella gymnastica</name>
    <dbReference type="NCBI Taxonomy" id="73025"/>
    <lineage>
        <taxon>Eukaryota</taxon>
        <taxon>Discoba</taxon>
        <taxon>Euglenozoa</taxon>
        <taxon>Euglenida</taxon>
        <taxon>Spirocuta</taxon>
        <taxon>Euglenophyceae</taxon>
        <taxon>Eutreptiales</taxon>
        <taxon>Eutreptiaceae</taxon>
        <taxon>Eutreptiella</taxon>
    </lineage>
</organism>
<accession>A0A7S1IN53</accession>
<feature type="transmembrane region" description="Helical" evidence="2">
    <location>
        <begin position="275"/>
        <end position="297"/>
    </location>
</feature>
<feature type="transmembrane region" description="Helical" evidence="2">
    <location>
        <begin position="119"/>
        <end position="141"/>
    </location>
</feature>
<keyword evidence="2" id="KW-1133">Transmembrane helix</keyword>
<evidence type="ECO:0000313" key="3">
    <source>
        <dbReference type="EMBL" id="CAD9016975.1"/>
    </source>
</evidence>
<name>A0A7S1IN53_9EUGL</name>
<dbReference type="AlphaFoldDB" id="A0A7S1IN53"/>
<keyword evidence="2" id="KW-0472">Membrane</keyword>
<dbReference type="EMBL" id="HBGA01075293">
    <property type="protein sequence ID" value="CAD9016975.1"/>
    <property type="molecule type" value="Transcribed_RNA"/>
</dbReference>
<feature type="transmembrane region" description="Helical" evidence="2">
    <location>
        <begin position="161"/>
        <end position="185"/>
    </location>
</feature>
<evidence type="ECO:0000256" key="1">
    <source>
        <dbReference type="SAM" id="MobiDB-lite"/>
    </source>
</evidence>
<gene>
    <name evidence="3" type="ORF">EGYM00392_LOCUS28084</name>
</gene>
<dbReference type="NCBIfam" id="NF047767">
    <property type="entry name" value="LBF_2804_fam"/>
    <property type="match status" value="1"/>
</dbReference>
<reference evidence="3" key="1">
    <citation type="submission" date="2021-01" db="EMBL/GenBank/DDBJ databases">
        <authorList>
            <person name="Corre E."/>
            <person name="Pelletier E."/>
            <person name="Niang G."/>
            <person name="Scheremetjew M."/>
            <person name="Finn R."/>
            <person name="Kale V."/>
            <person name="Holt S."/>
            <person name="Cochrane G."/>
            <person name="Meng A."/>
            <person name="Brown T."/>
            <person name="Cohen L."/>
        </authorList>
    </citation>
    <scope>NUCLEOTIDE SEQUENCE</scope>
    <source>
        <strain evidence="3">NIES-381</strain>
    </source>
</reference>
<keyword evidence="2" id="KW-0812">Transmembrane</keyword>
<sequence length="498" mass="56105">MPPPQIAIEVVADGDDDEAVPFRPAIGDAMTPHTDALDTFASVLTESPDHTWLNRQVTRIVSYIHRRHEAAHPEASYCAATSPRKQFKCFASGVPKGTKTGQVLNARQRREVQSTMDWCVLRSFLVGILSGLGSGLAALAADTYFPDHDHSTWEFLQDWQFWAQWVLLVLGLFFFTLLEVAWLYYDHLWTALDIAHVAGLVLTPLDPERRCLARAFAYAALELGFPDEKRFGIDPCPNKKTRTLQSLLYKSKSLISVLLAKAAIRRICMRIVAKASLTVSVSLVLMPMIIISLWNVFISRWITRSLCTLAIGASGCLEAYEELSRDRDPSPEVLEGMWRSLACIVVLRGSWHPNLELLVQHHKKRLDRRGLLQPVSNPGDMKELRAFLSRLSRADPDQDLIVRLTVLALLVSSGYDTSLYTEYRHYAKVRQALGFSRSTGAFQALQREFLSNSLCLQHFSTGIILTIECDEPNSPIETFPPQDKNFLSIPPSDEPRER</sequence>
<feature type="region of interest" description="Disordered" evidence="1">
    <location>
        <begin position="474"/>
        <end position="498"/>
    </location>
</feature>